<dbReference type="Proteomes" id="UP001454489">
    <property type="component" value="Unassembled WGS sequence"/>
</dbReference>
<dbReference type="InterPro" id="IPR014284">
    <property type="entry name" value="RNA_pol_sigma-70_dom"/>
</dbReference>
<dbReference type="Pfam" id="PF08281">
    <property type="entry name" value="Sigma70_r4_2"/>
    <property type="match status" value="1"/>
</dbReference>
<reference evidence="7 8" key="1">
    <citation type="submission" date="2024-03" db="EMBL/GenBank/DDBJ databases">
        <title>Human intestinal bacterial collection.</title>
        <authorList>
            <person name="Pauvert C."/>
            <person name="Hitch T.C.A."/>
            <person name="Clavel T."/>
        </authorList>
    </citation>
    <scope>NUCLEOTIDE SEQUENCE [LARGE SCALE GENOMIC DNA]</scope>
    <source>
        <strain evidence="7 8">CLA-AA-H185</strain>
    </source>
</reference>
<evidence type="ECO:0000313" key="8">
    <source>
        <dbReference type="Proteomes" id="UP001454489"/>
    </source>
</evidence>
<protein>
    <submittedName>
        <fullName evidence="7">Sigma-70 family RNA polymerase sigma factor</fullName>
    </submittedName>
</protein>
<dbReference type="EMBL" id="JBBMEX010000001">
    <property type="protein sequence ID" value="MEQ2556368.1"/>
    <property type="molecule type" value="Genomic_DNA"/>
</dbReference>
<dbReference type="InterPro" id="IPR013324">
    <property type="entry name" value="RNA_pol_sigma_r3/r4-like"/>
</dbReference>
<evidence type="ECO:0000259" key="6">
    <source>
        <dbReference type="Pfam" id="PF08281"/>
    </source>
</evidence>
<comment type="caution">
    <text evidence="7">The sequence shown here is derived from an EMBL/GenBank/DDBJ whole genome shotgun (WGS) entry which is preliminary data.</text>
</comment>
<dbReference type="SUPFAM" id="SSF88659">
    <property type="entry name" value="Sigma3 and sigma4 domains of RNA polymerase sigma factors"/>
    <property type="match status" value="1"/>
</dbReference>
<evidence type="ECO:0000256" key="1">
    <source>
        <dbReference type="ARBA" id="ARBA00010641"/>
    </source>
</evidence>
<sequence>MLRTYEKLVYSICLKMVKNPFDAQDLTQETFLSAYKKLSEFDGTYEKAWVSRIATNKCLDYLKNAARRSEPKEDIYFEEIKDQRAGPEEIYIDQEAKQFVLKICGQIKPPYDKIAREHFYEEKSAREIAEESGKNLKTVQTQIYRAKALIKKQMEGGSSK</sequence>
<accession>A0ABV1H9I2</accession>
<evidence type="ECO:0000259" key="5">
    <source>
        <dbReference type="Pfam" id="PF04542"/>
    </source>
</evidence>
<evidence type="ECO:0000256" key="4">
    <source>
        <dbReference type="ARBA" id="ARBA00023163"/>
    </source>
</evidence>
<keyword evidence="2" id="KW-0805">Transcription regulation</keyword>
<comment type="similarity">
    <text evidence="1">Belongs to the sigma-70 factor family. ECF subfamily.</text>
</comment>
<gene>
    <name evidence="7" type="ORF">WMO43_00540</name>
</gene>
<dbReference type="InterPro" id="IPR013249">
    <property type="entry name" value="RNA_pol_sigma70_r4_t2"/>
</dbReference>
<dbReference type="RefSeq" id="WP_353529344.1">
    <property type="nucleotide sequence ID" value="NZ_JBBMEX010000001.1"/>
</dbReference>
<name>A0ABV1H9I2_9FIRM</name>
<dbReference type="InterPro" id="IPR007627">
    <property type="entry name" value="RNA_pol_sigma70_r2"/>
</dbReference>
<dbReference type="NCBIfam" id="TIGR02937">
    <property type="entry name" value="sigma70-ECF"/>
    <property type="match status" value="1"/>
</dbReference>
<keyword evidence="8" id="KW-1185">Reference proteome</keyword>
<feature type="domain" description="RNA polymerase sigma-70 region 2" evidence="5">
    <location>
        <begin position="2"/>
        <end position="67"/>
    </location>
</feature>
<evidence type="ECO:0000313" key="7">
    <source>
        <dbReference type="EMBL" id="MEQ2556368.1"/>
    </source>
</evidence>
<dbReference type="Gene3D" id="1.10.10.10">
    <property type="entry name" value="Winged helix-like DNA-binding domain superfamily/Winged helix DNA-binding domain"/>
    <property type="match status" value="1"/>
</dbReference>
<dbReference type="PANTHER" id="PTHR43133:SF60">
    <property type="entry name" value="RNA POLYMERASE SIGMA FACTOR SIGV"/>
    <property type="match status" value="1"/>
</dbReference>
<dbReference type="InterPro" id="IPR039425">
    <property type="entry name" value="RNA_pol_sigma-70-like"/>
</dbReference>
<keyword evidence="3" id="KW-0731">Sigma factor</keyword>
<dbReference type="InterPro" id="IPR036388">
    <property type="entry name" value="WH-like_DNA-bd_sf"/>
</dbReference>
<dbReference type="Pfam" id="PF04542">
    <property type="entry name" value="Sigma70_r2"/>
    <property type="match status" value="1"/>
</dbReference>
<feature type="domain" description="RNA polymerase sigma factor 70 region 4 type 2" evidence="6">
    <location>
        <begin position="118"/>
        <end position="148"/>
    </location>
</feature>
<dbReference type="InterPro" id="IPR013325">
    <property type="entry name" value="RNA_pol_sigma_r2"/>
</dbReference>
<dbReference type="PANTHER" id="PTHR43133">
    <property type="entry name" value="RNA POLYMERASE ECF-TYPE SIGMA FACTO"/>
    <property type="match status" value="1"/>
</dbReference>
<dbReference type="Gene3D" id="1.10.1740.10">
    <property type="match status" value="1"/>
</dbReference>
<organism evidence="7 8">
    <name type="scientific">Maccoyibacter intestinihominis</name>
    <dbReference type="NCBI Taxonomy" id="3133499"/>
    <lineage>
        <taxon>Bacteria</taxon>
        <taxon>Bacillati</taxon>
        <taxon>Bacillota</taxon>
        <taxon>Clostridia</taxon>
        <taxon>Lachnospirales</taxon>
        <taxon>Lachnospiraceae</taxon>
        <taxon>Maccoyibacter</taxon>
    </lineage>
</organism>
<proteinExistence type="inferred from homology"/>
<evidence type="ECO:0000256" key="3">
    <source>
        <dbReference type="ARBA" id="ARBA00023082"/>
    </source>
</evidence>
<dbReference type="SUPFAM" id="SSF88946">
    <property type="entry name" value="Sigma2 domain of RNA polymerase sigma factors"/>
    <property type="match status" value="1"/>
</dbReference>
<keyword evidence="4" id="KW-0804">Transcription</keyword>
<evidence type="ECO:0000256" key="2">
    <source>
        <dbReference type="ARBA" id="ARBA00023015"/>
    </source>
</evidence>